<dbReference type="RefSeq" id="WP_387906997.1">
    <property type="nucleotide sequence ID" value="NZ_JBIBEG010000009.1"/>
</dbReference>
<keyword evidence="2" id="KW-1185">Reference proteome</keyword>
<evidence type="ECO:0000313" key="2">
    <source>
        <dbReference type="Proteomes" id="UP001602322"/>
    </source>
</evidence>
<sequence length="82" mass="8722">MAQGAWQQKWRGELTTGAILLGRAALPRERPELLPRLAQAPGLSRTVVAAVTTRTGLCLRTTAALLRRAAGGSSRVGARFGR</sequence>
<evidence type="ECO:0000313" key="1">
    <source>
        <dbReference type="EMBL" id="MFF5899709.1"/>
    </source>
</evidence>
<protein>
    <submittedName>
        <fullName evidence="1">Uncharacterized protein</fullName>
    </submittedName>
</protein>
<proteinExistence type="predicted"/>
<organism evidence="1 2">
    <name type="scientific">Streptomyces argenteolus</name>
    <dbReference type="NCBI Taxonomy" id="67274"/>
    <lineage>
        <taxon>Bacteria</taxon>
        <taxon>Bacillati</taxon>
        <taxon>Actinomycetota</taxon>
        <taxon>Actinomycetes</taxon>
        <taxon>Kitasatosporales</taxon>
        <taxon>Streptomycetaceae</taxon>
        <taxon>Streptomyces</taxon>
    </lineage>
</organism>
<comment type="caution">
    <text evidence="1">The sequence shown here is derived from an EMBL/GenBank/DDBJ whole genome shotgun (WGS) entry which is preliminary data.</text>
</comment>
<name>A0ABW6XD83_9ACTN</name>
<gene>
    <name evidence="1" type="ORF">ACFY8O_27800</name>
</gene>
<accession>A0ABW6XD83</accession>
<dbReference type="Proteomes" id="UP001602322">
    <property type="component" value="Unassembled WGS sequence"/>
</dbReference>
<reference evidence="1 2" key="1">
    <citation type="submission" date="2024-10" db="EMBL/GenBank/DDBJ databases">
        <title>The Natural Products Discovery Center: Release of the First 8490 Sequenced Strains for Exploring Actinobacteria Biosynthetic Diversity.</title>
        <authorList>
            <person name="Kalkreuter E."/>
            <person name="Kautsar S.A."/>
            <person name="Yang D."/>
            <person name="Bader C.D."/>
            <person name="Teijaro C.N."/>
            <person name="Fluegel L."/>
            <person name="Davis C.M."/>
            <person name="Simpson J.R."/>
            <person name="Lauterbach L."/>
            <person name="Steele A.D."/>
            <person name="Gui C."/>
            <person name="Meng S."/>
            <person name="Li G."/>
            <person name="Viehrig K."/>
            <person name="Ye F."/>
            <person name="Su P."/>
            <person name="Kiefer A.F."/>
            <person name="Nichols A."/>
            <person name="Cepeda A.J."/>
            <person name="Yan W."/>
            <person name="Fan B."/>
            <person name="Jiang Y."/>
            <person name="Adhikari A."/>
            <person name="Zheng C.-J."/>
            <person name="Schuster L."/>
            <person name="Cowan T.M."/>
            <person name="Smanski M.J."/>
            <person name="Chevrette M.G."/>
            <person name="De Carvalho L.P.S."/>
            <person name="Shen B."/>
        </authorList>
    </citation>
    <scope>NUCLEOTIDE SEQUENCE [LARGE SCALE GENOMIC DNA]</scope>
    <source>
        <strain evidence="1 2">NPDC012540</strain>
    </source>
</reference>
<dbReference type="EMBL" id="JBIBEG010000009">
    <property type="protein sequence ID" value="MFF5899709.1"/>
    <property type="molecule type" value="Genomic_DNA"/>
</dbReference>